<reference evidence="9 10" key="1">
    <citation type="submission" date="2018-08" db="EMBL/GenBank/DDBJ databases">
        <title>Genomic Encyclopedia of Type Strains, Phase III (KMG-III): the genomes of soil and plant-associated and newly described type strains.</title>
        <authorList>
            <person name="Whitman W."/>
        </authorList>
    </citation>
    <scope>NUCLEOTIDE SEQUENCE [LARGE SCALE GENOMIC DNA]</scope>
    <source>
        <strain evidence="9 10">CGMCC 1.10966</strain>
    </source>
</reference>
<feature type="transmembrane region" description="Helical" evidence="8">
    <location>
        <begin position="309"/>
        <end position="328"/>
    </location>
</feature>
<comment type="caution">
    <text evidence="9">The sequence shown here is derived from an EMBL/GenBank/DDBJ whole genome shotgun (WGS) entry which is preliminary data.</text>
</comment>
<comment type="similarity">
    <text evidence="2">Belongs to the amino acid-polyamine-organocation (APC) superfamily. Spore germination protein (SGP) (TC 2.A.3.9) family.</text>
</comment>
<dbReference type="RefSeq" id="WP_116187938.1">
    <property type="nucleotide sequence ID" value="NZ_QTTN01000004.1"/>
</dbReference>
<evidence type="ECO:0000256" key="1">
    <source>
        <dbReference type="ARBA" id="ARBA00004141"/>
    </source>
</evidence>
<dbReference type="InterPro" id="IPR004761">
    <property type="entry name" value="Spore_GerAB"/>
</dbReference>
<evidence type="ECO:0000313" key="9">
    <source>
        <dbReference type="EMBL" id="REE91596.1"/>
    </source>
</evidence>
<gene>
    <name evidence="9" type="ORF">A8990_104104</name>
</gene>
<evidence type="ECO:0000256" key="2">
    <source>
        <dbReference type="ARBA" id="ARBA00007998"/>
    </source>
</evidence>
<evidence type="ECO:0000256" key="5">
    <source>
        <dbReference type="ARBA" id="ARBA00022692"/>
    </source>
</evidence>
<dbReference type="OrthoDB" id="2078716at2"/>
<proteinExistence type="inferred from homology"/>
<feature type="transmembrane region" description="Helical" evidence="8">
    <location>
        <begin position="222"/>
        <end position="252"/>
    </location>
</feature>
<dbReference type="Proteomes" id="UP000256304">
    <property type="component" value="Unassembled WGS sequence"/>
</dbReference>
<sequence length="370" mass="40360">MKVGVSMKLSTNQLFWLITIMEIGMTALLTISDAFKKSGQAAWMSITLAVILSLGVTYVAAKLSVLFPGQTFAEFAPVIAGKWFGNLLLGSYLAVWFAVGGIILREYSDFVNMSLFSKTPTWAVMLMMIAVMLFCVTGGIQTLGRCSEIIGPFIVGTILLITVFLSKDFHLFRLTPLVPMQGLVGITQGSISVFSFLGESVMVLMLIGFVSPGQRTITAATGGVAMAGILLVVMSLSICMVLGPVLPAYLIYPVYSVVQYVSVMEFIQNIDVLAVIVVILSIFIKLSLYLFITSYGTAKLFRISKWKRMVGVAAAIFFLIAMAPRNLVESQVKFPVFWKEFVLPIFIVGIPLLLLIVGLLRKSRGKLSAP</sequence>
<feature type="transmembrane region" description="Helical" evidence="8">
    <location>
        <begin position="340"/>
        <end position="360"/>
    </location>
</feature>
<name>A0A3D9SPI3_9BACL</name>
<evidence type="ECO:0000256" key="3">
    <source>
        <dbReference type="ARBA" id="ARBA00022448"/>
    </source>
</evidence>
<keyword evidence="10" id="KW-1185">Reference proteome</keyword>
<feature type="transmembrane region" description="Helical" evidence="8">
    <location>
        <begin position="83"/>
        <end position="103"/>
    </location>
</feature>
<feature type="transmembrane region" description="Helical" evidence="8">
    <location>
        <begin position="149"/>
        <end position="166"/>
    </location>
</feature>
<feature type="transmembrane region" description="Helical" evidence="8">
    <location>
        <begin position="41"/>
        <end position="63"/>
    </location>
</feature>
<evidence type="ECO:0000256" key="7">
    <source>
        <dbReference type="ARBA" id="ARBA00023136"/>
    </source>
</evidence>
<dbReference type="GO" id="GO:0016020">
    <property type="term" value="C:membrane"/>
    <property type="evidence" value="ECO:0007669"/>
    <property type="project" value="UniProtKB-SubCell"/>
</dbReference>
<evidence type="ECO:0000256" key="4">
    <source>
        <dbReference type="ARBA" id="ARBA00022544"/>
    </source>
</evidence>
<dbReference type="Pfam" id="PF03845">
    <property type="entry name" value="Spore_permease"/>
    <property type="match status" value="1"/>
</dbReference>
<evidence type="ECO:0000256" key="6">
    <source>
        <dbReference type="ARBA" id="ARBA00022989"/>
    </source>
</evidence>
<dbReference type="GO" id="GO:0009847">
    <property type="term" value="P:spore germination"/>
    <property type="evidence" value="ECO:0007669"/>
    <property type="project" value="InterPro"/>
</dbReference>
<dbReference type="PANTHER" id="PTHR34975:SF2">
    <property type="entry name" value="SPORE GERMINATION PROTEIN A2"/>
    <property type="match status" value="1"/>
</dbReference>
<keyword evidence="4" id="KW-0309">Germination</keyword>
<dbReference type="EMBL" id="QTTN01000004">
    <property type="protein sequence ID" value="REE91596.1"/>
    <property type="molecule type" value="Genomic_DNA"/>
</dbReference>
<dbReference type="AlphaFoldDB" id="A0A3D9SPI3"/>
<feature type="transmembrane region" description="Helical" evidence="8">
    <location>
        <begin position="272"/>
        <end position="297"/>
    </location>
</feature>
<feature type="transmembrane region" description="Helical" evidence="8">
    <location>
        <begin position="123"/>
        <end position="142"/>
    </location>
</feature>
<dbReference type="PANTHER" id="PTHR34975">
    <property type="entry name" value="SPORE GERMINATION PROTEIN A2"/>
    <property type="match status" value="1"/>
</dbReference>
<dbReference type="NCBIfam" id="TIGR00912">
    <property type="entry name" value="2A0309"/>
    <property type="match status" value="1"/>
</dbReference>
<feature type="transmembrane region" description="Helical" evidence="8">
    <location>
        <begin position="14"/>
        <end position="35"/>
    </location>
</feature>
<keyword evidence="5 8" id="KW-0812">Transmembrane</keyword>
<evidence type="ECO:0000313" key="10">
    <source>
        <dbReference type="Proteomes" id="UP000256304"/>
    </source>
</evidence>
<accession>A0A3D9SPI3</accession>
<keyword evidence="6 8" id="KW-1133">Transmembrane helix</keyword>
<protein>
    <submittedName>
        <fullName evidence="9">Spore germination protein KB</fullName>
    </submittedName>
</protein>
<evidence type="ECO:0000256" key="8">
    <source>
        <dbReference type="SAM" id="Phobius"/>
    </source>
</evidence>
<keyword evidence="3" id="KW-0813">Transport</keyword>
<organism evidence="9 10">
    <name type="scientific">Paenibacillus taihuensis</name>
    <dbReference type="NCBI Taxonomy" id="1156355"/>
    <lineage>
        <taxon>Bacteria</taxon>
        <taxon>Bacillati</taxon>
        <taxon>Bacillota</taxon>
        <taxon>Bacilli</taxon>
        <taxon>Bacillales</taxon>
        <taxon>Paenibacillaceae</taxon>
        <taxon>Paenibacillus</taxon>
    </lineage>
</organism>
<comment type="subcellular location">
    <subcellularLocation>
        <location evidence="1">Membrane</location>
        <topology evidence="1">Multi-pass membrane protein</topology>
    </subcellularLocation>
</comment>
<keyword evidence="7 8" id="KW-0472">Membrane</keyword>
<feature type="transmembrane region" description="Helical" evidence="8">
    <location>
        <begin position="186"/>
        <end position="210"/>
    </location>
</feature>